<feature type="region of interest" description="Disordered" evidence="1">
    <location>
        <begin position="1"/>
        <end position="36"/>
    </location>
</feature>
<gene>
    <name evidence="3" type="ORF">ACFSX3_23405</name>
</gene>
<dbReference type="Gene3D" id="2.40.50.140">
    <property type="entry name" value="Nucleic acid-binding proteins"/>
    <property type="match status" value="1"/>
</dbReference>
<dbReference type="InterPro" id="IPR002059">
    <property type="entry name" value="CSP_DNA-bd"/>
</dbReference>
<comment type="caution">
    <text evidence="3">The sequence shown here is derived from an EMBL/GenBank/DDBJ whole genome shotgun (WGS) entry which is preliminary data.</text>
</comment>
<dbReference type="RefSeq" id="WP_209994873.1">
    <property type="nucleotide sequence ID" value="NZ_JBHSVQ010000001.1"/>
</dbReference>
<evidence type="ECO:0000313" key="4">
    <source>
        <dbReference type="Proteomes" id="UP001597448"/>
    </source>
</evidence>
<dbReference type="PROSITE" id="PS51857">
    <property type="entry name" value="CSD_2"/>
    <property type="match status" value="1"/>
</dbReference>
<proteinExistence type="predicted"/>
<protein>
    <submittedName>
        <fullName evidence="3">Cold shock domain-containing protein</fullName>
    </submittedName>
</protein>
<dbReference type="SUPFAM" id="SSF50249">
    <property type="entry name" value="Nucleic acid-binding proteins"/>
    <property type="match status" value="1"/>
</dbReference>
<evidence type="ECO:0000256" key="1">
    <source>
        <dbReference type="SAM" id="MobiDB-lite"/>
    </source>
</evidence>
<dbReference type="InterPro" id="IPR012340">
    <property type="entry name" value="NA-bd_OB-fold"/>
</dbReference>
<dbReference type="Pfam" id="PF00313">
    <property type="entry name" value="CSD"/>
    <property type="match status" value="1"/>
</dbReference>
<dbReference type="Proteomes" id="UP001597448">
    <property type="component" value="Unassembled WGS sequence"/>
</dbReference>
<evidence type="ECO:0000259" key="2">
    <source>
        <dbReference type="PROSITE" id="PS51857"/>
    </source>
</evidence>
<reference evidence="4" key="1">
    <citation type="journal article" date="2019" name="Int. J. Syst. Evol. Microbiol.">
        <title>The Global Catalogue of Microorganisms (GCM) 10K type strain sequencing project: providing services to taxonomists for standard genome sequencing and annotation.</title>
        <authorList>
            <consortium name="The Broad Institute Genomics Platform"/>
            <consortium name="The Broad Institute Genome Sequencing Center for Infectious Disease"/>
            <person name="Wu L."/>
            <person name="Ma J."/>
        </authorList>
    </citation>
    <scope>NUCLEOTIDE SEQUENCE [LARGE SCALE GENOMIC DNA]</scope>
    <source>
        <strain evidence="4">CCM 8725</strain>
    </source>
</reference>
<accession>A0ABW5FCU0</accession>
<name>A0ABW5FCU0_9BACL</name>
<sequence length="110" mass="11945">MFINSPTHNGGPETGESLPEIGPSIATSPRAPRKAAAPRRQLLPGVICSYFPEKAFGFVKVRDLPDHFFHISALSDDSDTLYMTAGDRVQIEVGTDKNGRPCATFVKLVD</sequence>
<feature type="domain" description="CSD" evidence="2">
    <location>
        <begin position="42"/>
        <end position="108"/>
    </location>
</feature>
<keyword evidence="4" id="KW-1185">Reference proteome</keyword>
<dbReference type="EMBL" id="JBHUKY010000052">
    <property type="protein sequence ID" value="MFD2412833.1"/>
    <property type="molecule type" value="Genomic_DNA"/>
</dbReference>
<organism evidence="3 4">
    <name type="scientific">Paenibacillus rhizoplanae</name>
    <dbReference type="NCBI Taxonomy" id="1917181"/>
    <lineage>
        <taxon>Bacteria</taxon>
        <taxon>Bacillati</taxon>
        <taxon>Bacillota</taxon>
        <taxon>Bacilli</taxon>
        <taxon>Bacillales</taxon>
        <taxon>Paenibacillaceae</taxon>
        <taxon>Paenibacillus</taxon>
    </lineage>
</organism>
<evidence type="ECO:0000313" key="3">
    <source>
        <dbReference type="EMBL" id="MFD2412833.1"/>
    </source>
</evidence>